<gene>
    <name evidence="2" type="ORF">CAMP_LOCUS11682</name>
</gene>
<dbReference type="AlphaFoldDB" id="A0A9P1INL3"/>
<reference evidence="2" key="1">
    <citation type="submission" date="2022-11" db="EMBL/GenBank/DDBJ databases">
        <authorList>
            <person name="Kikuchi T."/>
        </authorList>
    </citation>
    <scope>NUCLEOTIDE SEQUENCE</scope>
    <source>
        <strain evidence="2">PS1010</strain>
    </source>
</reference>
<dbReference type="Proteomes" id="UP001152747">
    <property type="component" value="Unassembled WGS sequence"/>
</dbReference>
<sequence>MNADKNYQSEDSDRAGSTPAAQEQPKIRKNVKFFLVHRNIRLNQMKKLMNLIEILDRLHELLETSNASEKVPINSAQLNNNLSIGIDSSETENVVKSGNGEPLNDLMEHDQYIDGVVSESENAGNLTEVSFDANEIETNEHIVENEQKLSEKLEDVKVVTESWIAENPTETLDNEHQNRPVLNNETPEATQRNNNFGYTLVEAQDFLGRLHNLLRTSVCFRDGLLNSCDVINII</sequence>
<accession>A0A9P1INL3</accession>
<keyword evidence="3" id="KW-1185">Reference proteome</keyword>
<evidence type="ECO:0000313" key="2">
    <source>
        <dbReference type="EMBL" id="CAI5449045.1"/>
    </source>
</evidence>
<feature type="region of interest" description="Disordered" evidence="1">
    <location>
        <begin position="1"/>
        <end position="23"/>
    </location>
</feature>
<dbReference type="EMBL" id="CANHGI010000004">
    <property type="protein sequence ID" value="CAI5449045.1"/>
    <property type="molecule type" value="Genomic_DNA"/>
</dbReference>
<evidence type="ECO:0000256" key="1">
    <source>
        <dbReference type="SAM" id="MobiDB-lite"/>
    </source>
</evidence>
<protein>
    <submittedName>
        <fullName evidence="2">Uncharacterized protein</fullName>
    </submittedName>
</protein>
<organism evidence="2 3">
    <name type="scientific">Caenorhabditis angaria</name>
    <dbReference type="NCBI Taxonomy" id="860376"/>
    <lineage>
        <taxon>Eukaryota</taxon>
        <taxon>Metazoa</taxon>
        <taxon>Ecdysozoa</taxon>
        <taxon>Nematoda</taxon>
        <taxon>Chromadorea</taxon>
        <taxon>Rhabditida</taxon>
        <taxon>Rhabditina</taxon>
        <taxon>Rhabditomorpha</taxon>
        <taxon>Rhabditoidea</taxon>
        <taxon>Rhabditidae</taxon>
        <taxon>Peloderinae</taxon>
        <taxon>Caenorhabditis</taxon>
    </lineage>
</organism>
<proteinExistence type="predicted"/>
<name>A0A9P1INL3_9PELO</name>
<comment type="caution">
    <text evidence="2">The sequence shown here is derived from an EMBL/GenBank/DDBJ whole genome shotgun (WGS) entry which is preliminary data.</text>
</comment>
<evidence type="ECO:0000313" key="3">
    <source>
        <dbReference type="Proteomes" id="UP001152747"/>
    </source>
</evidence>